<accession>A0A914W5P7</accession>
<feature type="domain" description="Homeobox" evidence="9">
    <location>
        <begin position="176"/>
        <end position="236"/>
    </location>
</feature>
<dbReference type="SUPFAM" id="SSF46689">
    <property type="entry name" value="Homeodomain-like"/>
    <property type="match status" value="2"/>
</dbReference>
<evidence type="ECO:0000313" key="11">
    <source>
        <dbReference type="WBParaSite" id="PSAMB.scaffold31size108074.g837.t1"/>
    </source>
</evidence>
<feature type="region of interest" description="Disordered" evidence="8">
    <location>
        <begin position="233"/>
        <end position="320"/>
    </location>
</feature>
<evidence type="ECO:0000256" key="7">
    <source>
        <dbReference type="RuleBase" id="RU000682"/>
    </source>
</evidence>
<feature type="DNA-binding region" description="Homeobox" evidence="6">
    <location>
        <begin position="496"/>
        <end position="555"/>
    </location>
</feature>
<keyword evidence="2" id="KW-0217">Developmental protein</keyword>
<feature type="compositionally biased region" description="Basic and acidic residues" evidence="8">
    <location>
        <begin position="590"/>
        <end position="600"/>
    </location>
</feature>
<dbReference type="PRINTS" id="PR00024">
    <property type="entry name" value="HOMEOBOX"/>
</dbReference>
<sequence length="617" mass="67355">MSQSSQVPLALSGPIGQGLAAQGVGGSFDPFAGGSYGNGFPSSSFGSPYNRPAGSSTSSDPLHHLQQLTDFTSSSSAFNVKPEPSALLADSTSSASPNEAIANGSATEHQLAAAAYQSYNYMAAAAYQPSAYQNNFPQTTGFPNPLYGCYPGQPYNHPLYGAPWLRQPYAGYVPGMSGKKGRQTYHRSQTNYLESTFRGMKYVTKKQRQELLLATGLNDRQIKIWFQNRRMKEKKEKQRAGELPASEQTGSLLPANPPLKPVGGGASVQQVDLQSGGRPHDSAAALAPSTAGAASRSPSNDVDCDPKEKPKSENKPETSATCMTWTPGRNGNDLFGTALSHGASSSAHNPLAKDELKTDGALLSSMPSAHGCCFRSRGCLRNDLCKRACKSTSAERNAFLGAVKHAAAGIAGTKGTGGVGGGGEFSRRRPKNPPPFFCRSVSLPITSFALQRALIRAAPRQRLHSHEQSNNRIPYLVAVASQTPPPRDRRRHNPNKKRGRQTYSRYQTLELEKEFHYSKYLTRRRRIELSRQLQLSERQIKIWFQNRRMKAKKEQKAKDDQQKRHNGVKKEDAEEKPLLPSSQQTGFGYKPDRKDSDKSFFSDTDADAGFVAYKADK</sequence>
<organism evidence="10 11">
    <name type="scientific">Plectus sambesii</name>
    <dbReference type="NCBI Taxonomy" id="2011161"/>
    <lineage>
        <taxon>Eukaryota</taxon>
        <taxon>Metazoa</taxon>
        <taxon>Ecdysozoa</taxon>
        <taxon>Nematoda</taxon>
        <taxon>Chromadorea</taxon>
        <taxon>Plectida</taxon>
        <taxon>Plectina</taxon>
        <taxon>Plectoidea</taxon>
        <taxon>Plectidae</taxon>
        <taxon>Plectus</taxon>
    </lineage>
</organism>
<feature type="domain" description="Homeobox" evidence="9">
    <location>
        <begin position="494"/>
        <end position="554"/>
    </location>
</feature>
<keyword evidence="10" id="KW-1185">Reference proteome</keyword>
<proteinExistence type="predicted"/>
<dbReference type="SMART" id="SM00389">
    <property type="entry name" value="HOX"/>
    <property type="match status" value="2"/>
</dbReference>
<evidence type="ECO:0000256" key="5">
    <source>
        <dbReference type="ARBA" id="ARBA00023242"/>
    </source>
</evidence>
<dbReference type="PROSITE" id="PS00027">
    <property type="entry name" value="HOMEOBOX_1"/>
    <property type="match status" value="2"/>
</dbReference>
<feature type="compositionally biased region" description="Low complexity" evidence="8">
    <location>
        <begin position="282"/>
        <end position="295"/>
    </location>
</feature>
<feature type="DNA-binding region" description="Homeobox" evidence="6">
    <location>
        <begin position="178"/>
        <end position="237"/>
    </location>
</feature>
<keyword evidence="3 6" id="KW-0238">DNA-binding</keyword>
<name>A0A914W5P7_9BILA</name>
<dbReference type="Gene3D" id="1.10.10.60">
    <property type="entry name" value="Homeodomain-like"/>
    <property type="match status" value="2"/>
</dbReference>
<feature type="compositionally biased region" description="Basic and acidic residues" evidence="8">
    <location>
        <begin position="304"/>
        <end position="316"/>
    </location>
</feature>
<feature type="region of interest" description="Disordered" evidence="8">
    <location>
        <begin position="551"/>
        <end position="603"/>
    </location>
</feature>
<evidence type="ECO:0000256" key="6">
    <source>
        <dbReference type="PROSITE-ProRule" id="PRU00108"/>
    </source>
</evidence>
<evidence type="ECO:0000256" key="4">
    <source>
        <dbReference type="ARBA" id="ARBA00023155"/>
    </source>
</evidence>
<dbReference type="AlphaFoldDB" id="A0A914W5P7"/>
<evidence type="ECO:0000256" key="3">
    <source>
        <dbReference type="ARBA" id="ARBA00023125"/>
    </source>
</evidence>
<keyword evidence="5 6" id="KW-0539">Nucleus</keyword>
<evidence type="ECO:0000256" key="8">
    <source>
        <dbReference type="SAM" id="MobiDB-lite"/>
    </source>
</evidence>
<dbReference type="InterPro" id="IPR050296">
    <property type="entry name" value="Antp_homeobox"/>
</dbReference>
<dbReference type="InterPro" id="IPR017970">
    <property type="entry name" value="Homeobox_CS"/>
</dbReference>
<dbReference type="GO" id="GO:0005634">
    <property type="term" value="C:nucleus"/>
    <property type="evidence" value="ECO:0007669"/>
    <property type="project" value="UniProtKB-SubCell"/>
</dbReference>
<comment type="subcellular location">
    <subcellularLocation>
        <location evidence="1 6 7">Nucleus</location>
    </subcellularLocation>
</comment>
<evidence type="ECO:0000256" key="1">
    <source>
        <dbReference type="ARBA" id="ARBA00004123"/>
    </source>
</evidence>
<dbReference type="WBParaSite" id="PSAMB.scaffold31size108074.g837.t1">
    <property type="protein sequence ID" value="PSAMB.scaffold31size108074.g837.t1"/>
    <property type="gene ID" value="PSAMB.scaffold31size108074.g837"/>
</dbReference>
<dbReference type="CDD" id="cd00086">
    <property type="entry name" value="homeodomain"/>
    <property type="match status" value="2"/>
</dbReference>
<dbReference type="InterPro" id="IPR009057">
    <property type="entry name" value="Homeodomain-like_sf"/>
</dbReference>
<reference evidence="11" key="1">
    <citation type="submission" date="2022-11" db="UniProtKB">
        <authorList>
            <consortium name="WormBaseParasite"/>
        </authorList>
    </citation>
    <scope>IDENTIFICATION</scope>
</reference>
<feature type="compositionally biased region" description="Basic residues" evidence="8">
    <location>
        <begin position="488"/>
        <end position="500"/>
    </location>
</feature>
<dbReference type="GO" id="GO:0000981">
    <property type="term" value="F:DNA-binding transcription factor activity, RNA polymerase II-specific"/>
    <property type="evidence" value="ECO:0007669"/>
    <property type="project" value="InterPro"/>
</dbReference>
<feature type="region of interest" description="Disordered" evidence="8">
    <location>
        <begin position="461"/>
        <end position="505"/>
    </location>
</feature>
<evidence type="ECO:0000313" key="10">
    <source>
        <dbReference type="Proteomes" id="UP000887566"/>
    </source>
</evidence>
<dbReference type="PROSITE" id="PS50071">
    <property type="entry name" value="HOMEOBOX_2"/>
    <property type="match status" value="2"/>
</dbReference>
<dbReference type="GO" id="GO:0009952">
    <property type="term" value="P:anterior/posterior pattern specification"/>
    <property type="evidence" value="ECO:0007669"/>
    <property type="project" value="TreeGrafter"/>
</dbReference>
<protein>
    <submittedName>
        <fullName evidence="11">Homeobox domain-containing protein</fullName>
    </submittedName>
</protein>
<feature type="compositionally biased region" description="Basic and acidic residues" evidence="8">
    <location>
        <begin position="552"/>
        <end position="577"/>
    </location>
</feature>
<dbReference type="PANTHER" id="PTHR45659:SF4">
    <property type="entry name" value="HOMEOBOX PROTEIN ABDOMINAL-A"/>
    <property type="match status" value="1"/>
</dbReference>
<dbReference type="InterPro" id="IPR001356">
    <property type="entry name" value="HD"/>
</dbReference>
<dbReference type="GO" id="GO:0000978">
    <property type="term" value="F:RNA polymerase II cis-regulatory region sequence-specific DNA binding"/>
    <property type="evidence" value="ECO:0007669"/>
    <property type="project" value="TreeGrafter"/>
</dbReference>
<feature type="region of interest" description="Disordered" evidence="8">
    <location>
        <begin position="43"/>
        <end position="62"/>
    </location>
</feature>
<dbReference type="Proteomes" id="UP000887566">
    <property type="component" value="Unplaced"/>
</dbReference>
<feature type="compositionally biased region" description="Polar residues" evidence="8">
    <location>
        <begin position="53"/>
        <end position="62"/>
    </location>
</feature>
<dbReference type="PANTHER" id="PTHR45659">
    <property type="entry name" value="HOMEOBOX PROTEIN HOX"/>
    <property type="match status" value="1"/>
</dbReference>
<dbReference type="Pfam" id="PF00046">
    <property type="entry name" value="Homeodomain"/>
    <property type="match status" value="2"/>
</dbReference>
<keyword evidence="4 6" id="KW-0371">Homeobox</keyword>
<dbReference type="GO" id="GO:0000122">
    <property type="term" value="P:negative regulation of transcription by RNA polymerase II"/>
    <property type="evidence" value="ECO:0007669"/>
    <property type="project" value="TreeGrafter"/>
</dbReference>
<evidence type="ECO:0000259" key="9">
    <source>
        <dbReference type="PROSITE" id="PS50071"/>
    </source>
</evidence>
<dbReference type="InterPro" id="IPR020479">
    <property type="entry name" value="HD_metazoa"/>
</dbReference>
<evidence type="ECO:0000256" key="2">
    <source>
        <dbReference type="ARBA" id="ARBA00022473"/>
    </source>
</evidence>